<name>A0A7J8GRJ1_MOLMO</name>
<sequence length="194" mass="20992">MPTRKLAQGTAWWCQLKLLTESAGLGCFHALVVAPLQTSLGEDSRVDSLRGPPHADAEAPRTLRKPLWTEPSLSTQDPLKASTALWVQQRGWRSGHSFPSRASLNDNQLLPGGDQGMTSGAQVLGLLLATNRTVNVGPPASPLPQDQQHPGLVLGRKGGDLKEPQAHLTPQHRSWAELQILSVLRKPDLPRAPN</sequence>
<reference evidence="2 3" key="1">
    <citation type="journal article" date="2020" name="Nature">
        <title>Six reference-quality genomes reveal evolution of bat adaptations.</title>
        <authorList>
            <person name="Jebb D."/>
            <person name="Huang Z."/>
            <person name="Pippel M."/>
            <person name="Hughes G.M."/>
            <person name="Lavrichenko K."/>
            <person name="Devanna P."/>
            <person name="Winkler S."/>
            <person name="Jermiin L.S."/>
            <person name="Skirmuntt E.C."/>
            <person name="Katzourakis A."/>
            <person name="Burkitt-Gray L."/>
            <person name="Ray D.A."/>
            <person name="Sullivan K.A.M."/>
            <person name="Roscito J.G."/>
            <person name="Kirilenko B.M."/>
            <person name="Davalos L.M."/>
            <person name="Corthals A.P."/>
            <person name="Power M.L."/>
            <person name="Jones G."/>
            <person name="Ransome R.D."/>
            <person name="Dechmann D.K.N."/>
            <person name="Locatelli A.G."/>
            <person name="Puechmaille S.J."/>
            <person name="Fedrigo O."/>
            <person name="Jarvis E.D."/>
            <person name="Hiller M."/>
            <person name="Vernes S.C."/>
            <person name="Myers E.W."/>
            <person name="Teeling E.C."/>
        </authorList>
    </citation>
    <scope>NUCLEOTIDE SEQUENCE [LARGE SCALE GENOMIC DNA]</scope>
    <source>
        <strain evidence="2">MMolMol1</strain>
        <tissue evidence="2">Muscle</tissue>
    </source>
</reference>
<dbReference type="InParanoid" id="A0A7J8GRJ1"/>
<feature type="region of interest" description="Disordered" evidence="1">
    <location>
        <begin position="43"/>
        <end position="63"/>
    </location>
</feature>
<comment type="caution">
    <text evidence="2">The sequence shown here is derived from an EMBL/GenBank/DDBJ whole genome shotgun (WGS) entry which is preliminary data.</text>
</comment>
<dbReference type="EMBL" id="JACASF010000008">
    <property type="protein sequence ID" value="KAF6462229.1"/>
    <property type="molecule type" value="Genomic_DNA"/>
</dbReference>
<accession>A0A7J8GRJ1</accession>
<feature type="compositionally biased region" description="Basic and acidic residues" evidence="1">
    <location>
        <begin position="43"/>
        <end position="61"/>
    </location>
</feature>
<evidence type="ECO:0000313" key="3">
    <source>
        <dbReference type="Proteomes" id="UP000550707"/>
    </source>
</evidence>
<dbReference type="AlphaFoldDB" id="A0A7J8GRJ1"/>
<organism evidence="2 3">
    <name type="scientific">Molossus molossus</name>
    <name type="common">Pallas' mastiff bat</name>
    <name type="synonym">Vespertilio molossus</name>
    <dbReference type="NCBI Taxonomy" id="27622"/>
    <lineage>
        <taxon>Eukaryota</taxon>
        <taxon>Metazoa</taxon>
        <taxon>Chordata</taxon>
        <taxon>Craniata</taxon>
        <taxon>Vertebrata</taxon>
        <taxon>Euteleostomi</taxon>
        <taxon>Mammalia</taxon>
        <taxon>Eutheria</taxon>
        <taxon>Laurasiatheria</taxon>
        <taxon>Chiroptera</taxon>
        <taxon>Yangochiroptera</taxon>
        <taxon>Molossidae</taxon>
        <taxon>Molossus</taxon>
    </lineage>
</organism>
<evidence type="ECO:0000256" key="1">
    <source>
        <dbReference type="SAM" id="MobiDB-lite"/>
    </source>
</evidence>
<proteinExistence type="predicted"/>
<gene>
    <name evidence="2" type="ORF">HJG59_011275</name>
</gene>
<keyword evidence="3" id="KW-1185">Reference proteome</keyword>
<protein>
    <submittedName>
        <fullName evidence="2">Uncharacterized protein</fullName>
    </submittedName>
</protein>
<evidence type="ECO:0000313" key="2">
    <source>
        <dbReference type="EMBL" id="KAF6462229.1"/>
    </source>
</evidence>
<dbReference type="Proteomes" id="UP000550707">
    <property type="component" value="Unassembled WGS sequence"/>
</dbReference>